<keyword evidence="2 4" id="KW-0472">Membrane</keyword>
<gene>
    <name evidence="8" type="primary">pdsO</name>
    <name evidence="8" type="ORF">RS130_06995</name>
</gene>
<keyword evidence="3" id="KW-0998">Cell outer membrane</keyword>
<evidence type="ECO:0000313" key="9">
    <source>
        <dbReference type="Proteomes" id="UP001247805"/>
    </source>
</evidence>
<evidence type="ECO:0000256" key="6">
    <source>
        <dbReference type="SAM" id="SignalP"/>
    </source>
</evidence>
<sequence>MKQSITKITATLALTCLLSAPSLADELKQKQSKNELIGFGSGAVVGTLIAGPLGGMVTGLIGLLIAEDVNSDEELKLAQSSLSEKNQTILAMQSEFEQAKQVAMVQIASLNQALEKQSPQIESLIQFKTASHVLEKHYTSQLDSVAQTLLNDPQLTVRLSGFADQRGDDDLNQALSEQRTISVRDYLINKGVNKEQVLTNSYGESSLVSTGSNFEDDFFDRRVHLKVTDKHTAIAAANQ</sequence>
<feature type="signal peptide" evidence="6">
    <location>
        <begin position="1"/>
        <end position="24"/>
    </location>
</feature>
<evidence type="ECO:0000256" key="2">
    <source>
        <dbReference type="ARBA" id="ARBA00023136"/>
    </source>
</evidence>
<dbReference type="NCBIfam" id="TIGR03789">
    <property type="entry name" value="pdsO"/>
    <property type="match status" value="1"/>
</dbReference>
<dbReference type="InterPro" id="IPR050330">
    <property type="entry name" value="Bact_OuterMem_StrucFunc"/>
</dbReference>
<evidence type="ECO:0000313" key="8">
    <source>
        <dbReference type="EMBL" id="MDU0353703.1"/>
    </source>
</evidence>
<comment type="subcellular location">
    <subcellularLocation>
        <location evidence="1">Cell outer membrane</location>
    </subcellularLocation>
</comment>
<dbReference type="Proteomes" id="UP001247805">
    <property type="component" value="Unassembled WGS sequence"/>
</dbReference>
<organism evidence="8 9">
    <name type="scientific">Paraglaciecola aquimarina</name>
    <dbReference type="NCBI Taxonomy" id="1235557"/>
    <lineage>
        <taxon>Bacteria</taxon>
        <taxon>Pseudomonadati</taxon>
        <taxon>Pseudomonadota</taxon>
        <taxon>Gammaproteobacteria</taxon>
        <taxon>Alteromonadales</taxon>
        <taxon>Alteromonadaceae</taxon>
        <taxon>Paraglaciecola</taxon>
    </lineage>
</organism>
<protein>
    <submittedName>
        <fullName evidence="8">Sortase-associated OmpA-like protein PdsO</fullName>
    </submittedName>
</protein>
<proteinExistence type="predicted"/>
<accession>A0ABU3SUN5</accession>
<dbReference type="InterPro" id="IPR036737">
    <property type="entry name" value="OmpA-like_sf"/>
</dbReference>
<dbReference type="Gene3D" id="3.30.1330.60">
    <property type="entry name" value="OmpA-like domain"/>
    <property type="match status" value="1"/>
</dbReference>
<dbReference type="PROSITE" id="PS51123">
    <property type="entry name" value="OMPA_2"/>
    <property type="match status" value="1"/>
</dbReference>
<feature type="chain" id="PRO_5045961251" evidence="6">
    <location>
        <begin position="25"/>
        <end position="239"/>
    </location>
</feature>
<evidence type="ECO:0000256" key="1">
    <source>
        <dbReference type="ARBA" id="ARBA00004442"/>
    </source>
</evidence>
<dbReference type="PRINTS" id="PR01021">
    <property type="entry name" value="OMPADOMAIN"/>
</dbReference>
<evidence type="ECO:0000256" key="3">
    <source>
        <dbReference type="ARBA" id="ARBA00023237"/>
    </source>
</evidence>
<dbReference type="InterPro" id="IPR022511">
    <property type="entry name" value="PdsO"/>
</dbReference>
<dbReference type="PANTHER" id="PTHR30329">
    <property type="entry name" value="STATOR ELEMENT OF FLAGELLAR MOTOR COMPLEX"/>
    <property type="match status" value="1"/>
</dbReference>
<dbReference type="RefSeq" id="WP_316025354.1">
    <property type="nucleotide sequence ID" value="NZ_JAWDIO010000002.1"/>
</dbReference>
<keyword evidence="5" id="KW-1133">Transmembrane helix</keyword>
<keyword evidence="9" id="KW-1185">Reference proteome</keyword>
<feature type="transmembrane region" description="Helical" evidence="5">
    <location>
        <begin position="40"/>
        <end position="66"/>
    </location>
</feature>
<feature type="domain" description="OmpA-like" evidence="7">
    <location>
        <begin position="114"/>
        <end position="231"/>
    </location>
</feature>
<dbReference type="SUPFAM" id="SSF103088">
    <property type="entry name" value="OmpA-like"/>
    <property type="match status" value="1"/>
</dbReference>
<dbReference type="Pfam" id="PF00691">
    <property type="entry name" value="OmpA"/>
    <property type="match status" value="1"/>
</dbReference>
<dbReference type="CDD" id="cd07185">
    <property type="entry name" value="OmpA_C-like"/>
    <property type="match status" value="1"/>
</dbReference>
<dbReference type="PANTHER" id="PTHR30329:SF21">
    <property type="entry name" value="LIPOPROTEIN YIAD-RELATED"/>
    <property type="match status" value="1"/>
</dbReference>
<keyword evidence="5" id="KW-0812">Transmembrane</keyword>
<dbReference type="InterPro" id="IPR006665">
    <property type="entry name" value="OmpA-like"/>
</dbReference>
<evidence type="ECO:0000256" key="5">
    <source>
        <dbReference type="SAM" id="Phobius"/>
    </source>
</evidence>
<keyword evidence="6" id="KW-0732">Signal</keyword>
<reference evidence="8 9" key="1">
    <citation type="submission" date="2023-10" db="EMBL/GenBank/DDBJ databases">
        <title>Glaciecola aquimarina strain GGW-M5 nov., isolated from a coastal seawater.</title>
        <authorList>
            <person name="Bayburt H."/>
            <person name="Kim J.M."/>
            <person name="Choi B.J."/>
            <person name="Jeon C.O."/>
        </authorList>
    </citation>
    <scope>NUCLEOTIDE SEQUENCE [LARGE SCALE GENOMIC DNA]</scope>
    <source>
        <strain evidence="8 9">KCTC 32108</strain>
    </source>
</reference>
<evidence type="ECO:0000259" key="7">
    <source>
        <dbReference type="PROSITE" id="PS51123"/>
    </source>
</evidence>
<dbReference type="InterPro" id="IPR006664">
    <property type="entry name" value="OMP_bac"/>
</dbReference>
<dbReference type="EMBL" id="JAWDIO010000002">
    <property type="protein sequence ID" value="MDU0353703.1"/>
    <property type="molecule type" value="Genomic_DNA"/>
</dbReference>
<name>A0ABU3SUN5_9ALTE</name>
<comment type="caution">
    <text evidence="8">The sequence shown here is derived from an EMBL/GenBank/DDBJ whole genome shotgun (WGS) entry which is preliminary data.</text>
</comment>
<evidence type="ECO:0000256" key="4">
    <source>
        <dbReference type="PROSITE-ProRule" id="PRU00473"/>
    </source>
</evidence>